<feature type="compositionally biased region" description="Low complexity" evidence="1">
    <location>
        <begin position="74"/>
        <end position="91"/>
    </location>
</feature>
<dbReference type="HOGENOM" id="CLU_1638083_0_0_1"/>
<sequence>MAAIANLELSTHTYTHTQRVCSIDRPSPRAHDGERSSQPRRGGGGDRGVCGCRGGGGGRRGRGGGVVRRRGERAGAVRAVPAGRRGAAGRSVLRRREGAARDGGHGGGAARAVQVPGAVRAVVRRAPRPRAAPPGALQARTRHPRRRRHRLQQSYSYIHNIH</sequence>
<feature type="compositionally biased region" description="Basic residues" evidence="1">
    <location>
        <begin position="59"/>
        <end position="71"/>
    </location>
</feature>
<feature type="compositionally biased region" description="Polar residues" evidence="1">
    <location>
        <begin position="152"/>
        <end position="162"/>
    </location>
</feature>
<feature type="compositionally biased region" description="Gly residues" evidence="1">
    <location>
        <begin position="41"/>
        <end position="58"/>
    </location>
</feature>
<evidence type="ECO:0000313" key="2">
    <source>
        <dbReference type="EnsemblPlants" id="ONIVA03G39880.1"/>
    </source>
</evidence>
<organism evidence="2">
    <name type="scientific">Oryza nivara</name>
    <name type="common">Indian wild rice</name>
    <name type="synonym">Oryza sativa f. spontanea</name>
    <dbReference type="NCBI Taxonomy" id="4536"/>
    <lineage>
        <taxon>Eukaryota</taxon>
        <taxon>Viridiplantae</taxon>
        <taxon>Streptophyta</taxon>
        <taxon>Embryophyta</taxon>
        <taxon>Tracheophyta</taxon>
        <taxon>Spermatophyta</taxon>
        <taxon>Magnoliopsida</taxon>
        <taxon>Liliopsida</taxon>
        <taxon>Poales</taxon>
        <taxon>Poaceae</taxon>
        <taxon>BOP clade</taxon>
        <taxon>Oryzoideae</taxon>
        <taxon>Oryzeae</taxon>
        <taxon>Oryzinae</taxon>
        <taxon>Oryza</taxon>
    </lineage>
</organism>
<dbReference type="Gramene" id="ONIVA03G39880.1">
    <property type="protein sequence ID" value="ONIVA03G39880.1"/>
    <property type="gene ID" value="ONIVA03G39880"/>
</dbReference>
<feature type="region of interest" description="Disordered" evidence="1">
    <location>
        <begin position="18"/>
        <end position="111"/>
    </location>
</feature>
<proteinExistence type="predicted"/>
<feature type="region of interest" description="Disordered" evidence="1">
    <location>
        <begin position="128"/>
        <end position="162"/>
    </location>
</feature>
<accession>A0A0E0GVD6</accession>
<dbReference type="Proteomes" id="UP000006591">
    <property type="component" value="Chromosome 3"/>
</dbReference>
<reference evidence="2" key="2">
    <citation type="submission" date="2018-04" db="EMBL/GenBank/DDBJ databases">
        <title>OnivRS2 (Oryza nivara Reference Sequence Version 2).</title>
        <authorList>
            <person name="Zhang J."/>
            <person name="Kudrna D."/>
            <person name="Lee S."/>
            <person name="Talag J."/>
            <person name="Rajasekar S."/>
            <person name="Welchert J."/>
            <person name="Hsing Y.-I."/>
            <person name="Wing R.A."/>
        </authorList>
    </citation>
    <scope>NUCLEOTIDE SEQUENCE [LARGE SCALE GENOMIC DNA]</scope>
    <source>
        <strain evidence="2">SL10</strain>
    </source>
</reference>
<keyword evidence="3" id="KW-1185">Reference proteome</keyword>
<reference evidence="2" key="1">
    <citation type="submission" date="2015-04" db="UniProtKB">
        <authorList>
            <consortium name="EnsemblPlants"/>
        </authorList>
    </citation>
    <scope>IDENTIFICATION</scope>
    <source>
        <strain evidence="2">SL10</strain>
    </source>
</reference>
<feature type="compositionally biased region" description="Basic residues" evidence="1">
    <location>
        <begin position="140"/>
        <end position="151"/>
    </location>
</feature>
<dbReference type="AlphaFoldDB" id="A0A0E0GVD6"/>
<dbReference type="EnsemblPlants" id="ONIVA03G39880.1">
    <property type="protein sequence ID" value="ONIVA03G39880.1"/>
    <property type="gene ID" value="ONIVA03G39880"/>
</dbReference>
<evidence type="ECO:0000313" key="3">
    <source>
        <dbReference type="Proteomes" id="UP000006591"/>
    </source>
</evidence>
<name>A0A0E0GVD6_ORYNI</name>
<feature type="compositionally biased region" description="Basic and acidic residues" evidence="1">
    <location>
        <begin position="94"/>
        <end position="104"/>
    </location>
</feature>
<evidence type="ECO:0000256" key="1">
    <source>
        <dbReference type="SAM" id="MobiDB-lite"/>
    </source>
</evidence>
<protein>
    <submittedName>
        <fullName evidence="2">Uncharacterized protein</fullName>
    </submittedName>
</protein>
<feature type="compositionally biased region" description="Basic and acidic residues" evidence="1">
    <location>
        <begin position="26"/>
        <end position="37"/>
    </location>
</feature>